<dbReference type="EMBL" id="WUTT01000005">
    <property type="protein sequence ID" value="NAW35798.1"/>
    <property type="molecule type" value="Genomic_DNA"/>
</dbReference>
<gene>
    <name evidence="2" type="ORF">GRB96_15430</name>
</gene>
<sequence length="156" mass="17248">MNKNIVLGICAITLSFQVWAQDWSKMSSARDDNIYYQTRSGDKSLMLGCLSGEDNLSFTLIGGDTPLHQSLHHNPSLIVWITLPDGRTGRYAIDTEYMGGMDNALIGRLLLGEEGKQFFAQGAEMEISSPQAGVFFRTGMIGSARAMQDFRTTCRL</sequence>
<keyword evidence="1" id="KW-0732">Signal</keyword>
<accession>A0A7X4W856</accession>
<dbReference type="OrthoDB" id="7864289at2"/>
<dbReference type="RefSeq" id="WP_161433169.1">
    <property type="nucleotide sequence ID" value="NZ_WUTT01000005.1"/>
</dbReference>
<proteinExistence type="predicted"/>
<dbReference type="Proteomes" id="UP000487929">
    <property type="component" value="Unassembled WGS sequence"/>
</dbReference>
<dbReference type="AlphaFoldDB" id="A0A7X4W856"/>
<comment type="caution">
    <text evidence="2">The sequence shown here is derived from an EMBL/GenBank/DDBJ whole genome shotgun (WGS) entry which is preliminary data.</text>
</comment>
<evidence type="ECO:0000313" key="2">
    <source>
        <dbReference type="EMBL" id="NAW35798.1"/>
    </source>
</evidence>
<evidence type="ECO:0000256" key="1">
    <source>
        <dbReference type="SAM" id="SignalP"/>
    </source>
</evidence>
<organism evidence="2 3">
    <name type="scientific">Halomonas alimentaria</name>
    <dbReference type="NCBI Taxonomy" id="147248"/>
    <lineage>
        <taxon>Bacteria</taxon>
        <taxon>Pseudomonadati</taxon>
        <taxon>Pseudomonadota</taxon>
        <taxon>Gammaproteobacteria</taxon>
        <taxon>Oceanospirillales</taxon>
        <taxon>Halomonadaceae</taxon>
        <taxon>Halomonas</taxon>
    </lineage>
</organism>
<protein>
    <submittedName>
        <fullName evidence="2">Uncharacterized protein</fullName>
    </submittedName>
</protein>
<evidence type="ECO:0000313" key="3">
    <source>
        <dbReference type="Proteomes" id="UP000487929"/>
    </source>
</evidence>
<reference evidence="2 3" key="1">
    <citation type="submission" date="2019-12" db="EMBL/GenBank/DDBJ databases">
        <title>Draft genome sequencing of Halomonas alimentaria DSM 15356.</title>
        <authorList>
            <person name="Pandiyan K."/>
            <person name="Kushwaha P."/>
            <person name="Gowdham M."/>
            <person name="Chakdar H."/>
            <person name="Singh A."/>
            <person name="Kumar M."/>
            <person name="Saxena A.K."/>
        </authorList>
    </citation>
    <scope>NUCLEOTIDE SEQUENCE [LARGE SCALE GENOMIC DNA]</scope>
    <source>
        <strain evidence="2 3">DSM 15356</strain>
    </source>
</reference>
<feature type="chain" id="PRO_5030972426" evidence="1">
    <location>
        <begin position="21"/>
        <end position="156"/>
    </location>
</feature>
<name>A0A7X4W856_9GAMM</name>
<keyword evidence="3" id="KW-1185">Reference proteome</keyword>
<feature type="signal peptide" evidence="1">
    <location>
        <begin position="1"/>
        <end position="20"/>
    </location>
</feature>